<keyword evidence="3" id="KW-1185">Reference proteome</keyword>
<reference evidence="2 3" key="1">
    <citation type="submission" date="2017-07" db="EMBL/GenBank/DDBJ databases">
        <authorList>
            <person name="Talla V."/>
            <person name="Backstrom N."/>
        </authorList>
    </citation>
    <scope>NUCLEOTIDE SEQUENCE [LARGE SCALE GENOMIC DNA]</scope>
</reference>
<dbReference type="AlphaFoldDB" id="A0A5E4Q593"/>
<evidence type="ECO:0000313" key="3">
    <source>
        <dbReference type="Proteomes" id="UP000324832"/>
    </source>
</evidence>
<evidence type="ECO:0000256" key="1">
    <source>
        <dbReference type="SAM" id="Phobius"/>
    </source>
</evidence>
<accession>A0A5E4Q593</accession>
<dbReference type="EMBL" id="FZQP02001382">
    <property type="protein sequence ID" value="VVC92724.1"/>
    <property type="molecule type" value="Genomic_DNA"/>
</dbReference>
<protein>
    <submittedName>
        <fullName evidence="2">Uncharacterized protein</fullName>
    </submittedName>
</protein>
<feature type="transmembrane region" description="Helical" evidence="1">
    <location>
        <begin position="12"/>
        <end position="32"/>
    </location>
</feature>
<proteinExistence type="predicted"/>
<sequence length="84" mass="9829">MYRIVRYNFRTIGALALTVRWLAVLLVCVEWVQSQLLKPNSDVDSSYNFYFEQPCCTGPVTKSKYHARHRRVVSHNLILRLTEG</sequence>
<organism evidence="2 3">
    <name type="scientific">Leptidea sinapis</name>
    <dbReference type="NCBI Taxonomy" id="189913"/>
    <lineage>
        <taxon>Eukaryota</taxon>
        <taxon>Metazoa</taxon>
        <taxon>Ecdysozoa</taxon>
        <taxon>Arthropoda</taxon>
        <taxon>Hexapoda</taxon>
        <taxon>Insecta</taxon>
        <taxon>Pterygota</taxon>
        <taxon>Neoptera</taxon>
        <taxon>Endopterygota</taxon>
        <taxon>Lepidoptera</taxon>
        <taxon>Glossata</taxon>
        <taxon>Ditrysia</taxon>
        <taxon>Papilionoidea</taxon>
        <taxon>Pieridae</taxon>
        <taxon>Dismorphiinae</taxon>
        <taxon>Leptidea</taxon>
    </lineage>
</organism>
<gene>
    <name evidence="2" type="ORF">LSINAPIS_LOCUS5094</name>
</gene>
<keyword evidence="1" id="KW-0812">Transmembrane</keyword>
<dbReference type="Proteomes" id="UP000324832">
    <property type="component" value="Unassembled WGS sequence"/>
</dbReference>
<evidence type="ECO:0000313" key="2">
    <source>
        <dbReference type="EMBL" id="VVC92724.1"/>
    </source>
</evidence>
<keyword evidence="1" id="KW-1133">Transmembrane helix</keyword>
<name>A0A5E4Q593_9NEOP</name>
<keyword evidence="1" id="KW-0472">Membrane</keyword>